<proteinExistence type="predicted"/>
<protein>
    <submittedName>
        <fullName evidence="1">Uncharacterized protein</fullName>
    </submittedName>
</protein>
<evidence type="ECO:0000313" key="2">
    <source>
        <dbReference type="Proteomes" id="UP000199006"/>
    </source>
</evidence>
<accession>A0A1I4MP51</accession>
<dbReference type="RefSeq" id="WP_089862657.1">
    <property type="nucleotide sequence ID" value="NZ_FOTI01000057.1"/>
</dbReference>
<keyword evidence="2" id="KW-1185">Reference proteome</keyword>
<dbReference type="Proteomes" id="UP000199006">
    <property type="component" value="Unassembled WGS sequence"/>
</dbReference>
<evidence type="ECO:0000313" key="1">
    <source>
        <dbReference type="EMBL" id="SFM05044.1"/>
    </source>
</evidence>
<dbReference type="STRING" id="29563.SAMN02983006_02667"/>
<name>A0A1I4MP51_9FIRM</name>
<dbReference type="OrthoDB" id="1550554at2"/>
<reference evidence="1 2" key="1">
    <citation type="submission" date="2016-10" db="EMBL/GenBank/DDBJ databases">
        <authorList>
            <person name="de Groot N.N."/>
        </authorList>
    </citation>
    <scope>NUCLEOTIDE SEQUENCE [LARGE SCALE GENOMIC DNA]</scope>
    <source>
        <strain evidence="1 2">ATCC 51327</strain>
    </source>
</reference>
<organism evidence="1 2">
    <name type="scientific">Halanaerobium salsuginis</name>
    <dbReference type="NCBI Taxonomy" id="29563"/>
    <lineage>
        <taxon>Bacteria</taxon>
        <taxon>Bacillati</taxon>
        <taxon>Bacillota</taxon>
        <taxon>Clostridia</taxon>
        <taxon>Halanaerobiales</taxon>
        <taxon>Halanaerobiaceae</taxon>
        <taxon>Halanaerobium</taxon>
    </lineage>
</organism>
<dbReference type="EMBL" id="FOTI01000057">
    <property type="protein sequence ID" value="SFM05044.1"/>
    <property type="molecule type" value="Genomic_DNA"/>
</dbReference>
<dbReference type="AlphaFoldDB" id="A0A1I4MP51"/>
<gene>
    <name evidence="1" type="ORF">SAMN02983006_02667</name>
</gene>
<sequence>MVKLNGIPYCTIKNSDYYNILASYSNNPLLLLLEVIWTRLSYKFKIDSSIFGEDMEVEKLNPFLGGLPINREGMKGWEYYFINLEDEKLEEGTDANQWEPVYLNETQFIVIQELCIKGQIKIDKDFIKFIKDRESNFMKFINCINETGLVFLDKNDNTLKLLTDNLQTAVTPEGFVAGENKSGHFTRWLNKKYKKENNNAL</sequence>